<reference evidence="2 3" key="1">
    <citation type="submission" date="2019-07" db="EMBL/GenBank/DDBJ databases">
        <authorList>
            <person name="Huq M.A."/>
        </authorList>
    </citation>
    <scope>NUCLEOTIDE SEQUENCE [LARGE SCALE GENOMIC DNA]</scope>
    <source>
        <strain evidence="2 3">MAH-3</strain>
    </source>
</reference>
<keyword evidence="1" id="KW-0472">Membrane</keyword>
<keyword evidence="1" id="KW-0812">Transmembrane</keyword>
<accession>A0A556N7T9</accession>
<feature type="transmembrane region" description="Helical" evidence="1">
    <location>
        <begin position="92"/>
        <end position="114"/>
    </location>
</feature>
<evidence type="ECO:0000313" key="3">
    <source>
        <dbReference type="Proteomes" id="UP000316008"/>
    </source>
</evidence>
<evidence type="ECO:0000256" key="1">
    <source>
        <dbReference type="SAM" id="Phobius"/>
    </source>
</evidence>
<keyword evidence="3" id="KW-1185">Reference proteome</keyword>
<comment type="caution">
    <text evidence="2">The sequence shown here is derived from an EMBL/GenBank/DDBJ whole genome shotgun (WGS) entry which is preliminary data.</text>
</comment>
<dbReference type="AlphaFoldDB" id="A0A556N7T9"/>
<protein>
    <submittedName>
        <fullName evidence="2">Uncharacterized protein</fullName>
    </submittedName>
</protein>
<dbReference type="OrthoDB" id="1361176at2"/>
<dbReference type="Proteomes" id="UP000316008">
    <property type="component" value="Unassembled WGS sequence"/>
</dbReference>
<evidence type="ECO:0000313" key="2">
    <source>
        <dbReference type="EMBL" id="TSJ48246.1"/>
    </source>
</evidence>
<dbReference type="RefSeq" id="WP_144331781.1">
    <property type="nucleotide sequence ID" value="NZ_VLPL01000001.1"/>
</dbReference>
<keyword evidence="1" id="KW-1133">Transmembrane helix</keyword>
<sequence>MKLFSLENNGYLRFLNVFIVFYFTNRLAKKNRQIDDDDNFLTAFGSLIVSNMVTVALTVVSFVIYAKFIQPDFINHFDGGIFWNNHVTLDQAAFILFFEGTGSALAVSFINVMYWNERTPDNKCVPVEPAKE</sequence>
<dbReference type="EMBL" id="VLPL01000001">
    <property type="protein sequence ID" value="TSJ48246.1"/>
    <property type="molecule type" value="Genomic_DNA"/>
</dbReference>
<proteinExistence type="predicted"/>
<feature type="transmembrane region" description="Helical" evidence="1">
    <location>
        <begin position="12"/>
        <end position="28"/>
    </location>
</feature>
<feature type="transmembrane region" description="Helical" evidence="1">
    <location>
        <begin position="40"/>
        <end position="65"/>
    </location>
</feature>
<gene>
    <name evidence="2" type="ORF">FO442_03650</name>
</gene>
<name>A0A556N7T9_9FLAO</name>
<organism evidence="2 3">
    <name type="scientific">Fluviicola chungangensis</name>
    <dbReference type="NCBI Taxonomy" id="2597671"/>
    <lineage>
        <taxon>Bacteria</taxon>
        <taxon>Pseudomonadati</taxon>
        <taxon>Bacteroidota</taxon>
        <taxon>Flavobacteriia</taxon>
        <taxon>Flavobacteriales</taxon>
        <taxon>Crocinitomicaceae</taxon>
        <taxon>Fluviicola</taxon>
    </lineage>
</organism>